<dbReference type="HOGENOM" id="CLU_2487783_0_0_1"/>
<keyword evidence="1" id="KW-0812">Transmembrane</keyword>
<evidence type="ECO:0000256" key="1">
    <source>
        <dbReference type="SAM" id="Phobius"/>
    </source>
</evidence>
<dbReference type="PaxDb" id="4113-PGSC0003DMT400038769"/>
<proteinExistence type="predicted"/>
<dbReference type="Proteomes" id="UP000011115">
    <property type="component" value="Unassembled WGS sequence"/>
</dbReference>
<keyword evidence="1" id="KW-0472">Membrane</keyword>
<reference evidence="3" key="1">
    <citation type="journal article" date="2011" name="Nature">
        <title>Genome sequence and analysis of the tuber crop potato.</title>
        <authorList>
            <consortium name="The Potato Genome Sequencing Consortium"/>
        </authorList>
    </citation>
    <scope>NUCLEOTIDE SEQUENCE [LARGE SCALE GENOMIC DNA]</scope>
    <source>
        <strain evidence="3">cv. DM1-3 516 R44</strain>
    </source>
</reference>
<reference evidence="2" key="2">
    <citation type="submission" date="2015-06" db="UniProtKB">
        <authorList>
            <consortium name="EnsemblPlants"/>
        </authorList>
    </citation>
    <scope>IDENTIFICATION</scope>
    <source>
        <strain evidence="2">DM1-3 516 R44</strain>
    </source>
</reference>
<sequence length="106" mass="12308">MLFPALRGCCKSAALSELSRVQKLSSFSLFKATAAAVFWRFYPILLFVFGLLRLLWLLLSWDFNPIILASFRSAWMEIDSKRGVCKKRSPLDSNECHMCKERKKRD</sequence>
<name>M1B7C4_SOLTU</name>
<dbReference type="AlphaFoldDB" id="M1B7C4"/>
<organism evidence="2 3">
    <name type="scientific">Solanum tuberosum</name>
    <name type="common">Potato</name>
    <dbReference type="NCBI Taxonomy" id="4113"/>
    <lineage>
        <taxon>Eukaryota</taxon>
        <taxon>Viridiplantae</taxon>
        <taxon>Streptophyta</taxon>
        <taxon>Embryophyta</taxon>
        <taxon>Tracheophyta</taxon>
        <taxon>Spermatophyta</taxon>
        <taxon>Magnoliopsida</taxon>
        <taxon>eudicotyledons</taxon>
        <taxon>Gunneridae</taxon>
        <taxon>Pentapetalae</taxon>
        <taxon>asterids</taxon>
        <taxon>lamiids</taxon>
        <taxon>Solanales</taxon>
        <taxon>Solanaceae</taxon>
        <taxon>Solanoideae</taxon>
        <taxon>Solaneae</taxon>
        <taxon>Solanum</taxon>
    </lineage>
</organism>
<feature type="transmembrane region" description="Helical" evidence="1">
    <location>
        <begin position="37"/>
        <end position="59"/>
    </location>
</feature>
<keyword evidence="1" id="KW-1133">Transmembrane helix</keyword>
<dbReference type="EnsemblPlants" id="PGSC0003DMT400038769">
    <property type="protein sequence ID" value="PGSC0003DMT400038769"/>
    <property type="gene ID" value="PGSC0003DMG400014982"/>
</dbReference>
<accession>M1B7C4</accession>
<protein>
    <submittedName>
        <fullName evidence="2">Uncharacterized protein</fullName>
    </submittedName>
</protein>
<evidence type="ECO:0000313" key="3">
    <source>
        <dbReference type="Proteomes" id="UP000011115"/>
    </source>
</evidence>
<dbReference type="Gramene" id="PGSC0003DMT400038769">
    <property type="protein sequence ID" value="PGSC0003DMT400038769"/>
    <property type="gene ID" value="PGSC0003DMG400014982"/>
</dbReference>
<evidence type="ECO:0000313" key="2">
    <source>
        <dbReference type="EnsemblPlants" id="PGSC0003DMT400038769"/>
    </source>
</evidence>
<dbReference type="InParanoid" id="M1B7C4"/>
<keyword evidence="3" id="KW-1185">Reference proteome</keyword>